<dbReference type="InterPro" id="IPR018729">
    <property type="entry name" value="DUF2269_transmembrane"/>
</dbReference>
<name>A0A368P1T6_AGRVI</name>
<evidence type="ECO:0000313" key="2">
    <source>
        <dbReference type="EMBL" id="KAA3530161.1"/>
    </source>
</evidence>
<feature type="transmembrane region" description="Helical" evidence="1">
    <location>
        <begin position="6"/>
        <end position="29"/>
    </location>
</feature>
<dbReference type="EMBL" id="QUSG01000002">
    <property type="protein sequence ID" value="KAA3530161.1"/>
    <property type="molecule type" value="Genomic_DNA"/>
</dbReference>
<dbReference type="RefSeq" id="WP_060717434.1">
    <property type="nucleotide sequence ID" value="NZ_CP055266.1"/>
</dbReference>
<accession>A0A368P1T6</accession>
<dbReference type="AlphaFoldDB" id="A0A368P1T6"/>
<feature type="transmembrane region" description="Helical" evidence="1">
    <location>
        <begin position="131"/>
        <end position="150"/>
    </location>
</feature>
<reference evidence="2 3" key="1">
    <citation type="submission" date="2018-08" db="EMBL/GenBank/DDBJ databases">
        <title>Genome sequencing of Agrobacterium vitis strain ICMP 10754.</title>
        <authorList>
            <person name="Visnovsky S.B."/>
            <person name="Pitman A.R."/>
        </authorList>
    </citation>
    <scope>NUCLEOTIDE SEQUENCE [LARGE SCALE GENOMIC DNA]</scope>
    <source>
        <strain evidence="2 3">ICMP 10754</strain>
    </source>
</reference>
<keyword evidence="1" id="KW-1133">Transmembrane helix</keyword>
<comment type="caution">
    <text evidence="2">The sequence shown here is derived from an EMBL/GenBank/DDBJ whole genome shotgun (WGS) entry which is preliminary data.</text>
</comment>
<sequence length="152" mass="17219">MSEVLLFVHVFAAAMFLGNIVVTAVWKLIADRSNNLDILRYAIKLVFLTDYVFTFGGAVLLSVTGGYMARSYGMNFIDTPWLLYGVGCFLLSGLSWMLGLIPNQIRQRRLLNEASDFDAIAKPFRALARRWYLWGTLANLFAICALFFMVTR</sequence>
<keyword evidence="1" id="KW-0812">Transmembrane</keyword>
<keyword evidence="1" id="KW-0472">Membrane</keyword>
<dbReference type="Pfam" id="PF10027">
    <property type="entry name" value="DUF2269"/>
    <property type="match status" value="1"/>
</dbReference>
<evidence type="ECO:0000313" key="3">
    <source>
        <dbReference type="Proteomes" id="UP000436911"/>
    </source>
</evidence>
<organism evidence="2 3">
    <name type="scientific">Agrobacterium vitis</name>
    <name type="common">Rhizobium vitis</name>
    <dbReference type="NCBI Taxonomy" id="373"/>
    <lineage>
        <taxon>Bacteria</taxon>
        <taxon>Pseudomonadati</taxon>
        <taxon>Pseudomonadota</taxon>
        <taxon>Alphaproteobacteria</taxon>
        <taxon>Hyphomicrobiales</taxon>
        <taxon>Rhizobiaceae</taxon>
        <taxon>Rhizobium/Agrobacterium group</taxon>
        <taxon>Agrobacterium</taxon>
    </lineage>
</organism>
<protein>
    <submittedName>
        <fullName evidence="2">DUF2269 family protein</fullName>
    </submittedName>
</protein>
<dbReference type="GeneID" id="60680755"/>
<gene>
    <name evidence="2" type="ORF">DXT89_05315</name>
</gene>
<feature type="transmembrane region" description="Helical" evidence="1">
    <location>
        <begin position="41"/>
        <end position="61"/>
    </location>
</feature>
<dbReference type="OrthoDB" id="9786302at2"/>
<evidence type="ECO:0000256" key="1">
    <source>
        <dbReference type="SAM" id="Phobius"/>
    </source>
</evidence>
<proteinExistence type="predicted"/>
<feature type="transmembrane region" description="Helical" evidence="1">
    <location>
        <begin position="81"/>
        <end position="101"/>
    </location>
</feature>
<dbReference type="Proteomes" id="UP000436911">
    <property type="component" value="Unassembled WGS sequence"/>
</dbReference>